<dbReference type="EMBL" id="LGTQ01000010">
    <property type="protein sequence ID" value="KPM47452.1"/>
    <property type="molecule type" value="Genomic_DNA"/>
</dbReference>
<organism evidence="2 3">
    <name type="scientific">Jiulongibacter sediminis</name>
    <dbReference type="NCBI Taxonomy" id="1605367"/>
    <lineage>
        <taxon>Bacteria</taxon>
        <taxon>Pseudomonadati</taxon>
        <taxon>Bacteroidota</taxon>
        <taxon>Cytophagia</taxon>
        <taxon>Cytophagales</taxon>
        <taxon>Leadbetterellaceae</taxon>
        <taxon>Jiulongibacter</taxon>
    </lineage>
</organism>
<accession>A0A0N8H9I3</accession>
<reference evidence="2 3" key="1">
    <citation type="submission" date="2015-07" db="EMBL/GenBank/DDBJ databases">
        <title>The draft genome sequence of Leadbetterella sp. JN14-9.</title>
        <authorList>
            <person name="Liu Y."/>
            <person name="Du J."/>
            <person name="Shao Z."/>
        </authorList>
    </citation>
    <scope>NUCLEOTIDE SEQUENCE [LARGE SCALE GENOMIC DNA]</scope>
    <source>
        <strain evidence="2 3">JN14-9</strain>
    </source>
</reference>
<evidence type="ECO:0000313" key="3">
    <source>
        <dbReference type="Proteomes" id="UP000050454"/>
    </source>
</evidence>
<dbReference type="Gene3D" id="1.20.120.450">
    <property type="entry name" value="dinb family like domain"/>
    <property type="match status" value="1"/>
</dbReference>
<dbReference type="InterPro" id="IPR024775">
    <property type="entry name" value="DinB-like"/>
</dbReference>
<comment type="caution">
    <text evidence="2">The sequence shown here is derived from an EMBL/GenBank/DDBJ whole genome shotgun (WGS) entry which is preliminary data.</text>
</comment>
<sequence length="176" mass="20566">MITPKEISENLKNTSSIFVEALKHYSESDFEFKQAEEIWSLGQMYDHLYSSGIYFFLANINRCLEKRKGSTDAEPSDAGKYVMAQNAIPPNKYIRPGTGKTPDPESKGVEFYKKAFPELIQSLLEKEKEVENDEGKYRTEHPFFGFLNAKEWYQNTEIHMRHHLRQKAELEVYITQ</sequence>
<dbReference type="Proteomes" id="UP000050454">
    <property type="component" value="Unassembled WGS sequence"/>
</dbReference>
<evidence type="ECO:0000259" key="1">
    <source>
        <dbReference type="Pfam" id="PF12867"/>
    </source>
</evidence>
<dbReference type="AlphaFoldDB" id="A0A0N8H9I3"/>
<gene>
    <name evidence="2" type="ORF">AFM12_13140</name>
</gene>
<protein>
    <recommendedName>
        <fullName evidence="1">DinB-like domain-containing protein</fullName>
    </recommendedName>
</protein>
<dbReference type="RefSeq" id="WP_055148975.1">
    <property type="nucleotide sequence ID" value="NZ_JXSZ01000010.1"/>
</dbReference>
<proteinExistence type="predicted"/>
<feature type="domain" description="DinB-like" evidence="1">
    <location>
        <begin position="15"/>
        <end position="166"/>
    </location>
</feature>
<evidence type="ECO:0000313" key="2">
    <source>
        <dbReference type="EMBL" id="KPM47452.1"/>
    </source>
</evidence>
<dbReference type="InterPro" id="IPR034660">
    <property type="entry name" value="DinB/YfiT-like"/>
</dbReference>
<dbReference type="Pfam" id="PF12867">
    <property type="entry name" value="DinB_2"/>
    <property type="match status" value="1"/>
</dbReference>
<keyword evidence="3" id="KW-1185">Reference proteome</keyword>
<dbReference type="SUPFAM" id="SSF109854">
    <property type="entry name" value="DinB/YfiT-like putative metalloenzymes"/>
    <property type="match status" value="1"/>
</dbReference>
<name>A0A0N8H9I3_9BACT</name>